<feature type="transmembrane region" description="Helical" evidence="2">
    <location>
        <begin position="156"/>
        <end position="178"/>
    </location>
</feature>
<keyword evidence="2" id="KW-0472">Membrane</keyword>
<feature type="region of interest" description="Disordered" evidence="1">
    <location>
        <begin position="1"/>
        <end position="26"/>
    </location>
</feature>
<feature type="transmembrane region" description="Helical" evidence="2">
    <location>
        <begin position="78"/>
        <end position="99"/>
    </location>
</feature>
<dbReference type="AlphaFoldDB" id="A0A936NAJ5"/>
<feature type="domain" description="Acyltransferase 3" evidence="3">
    <location>
        <begin position="34"/>
        <end position="376"/>
    </location>
</feature>
<evidence type="ECO:0000313" key="5">
    <source>
        <dbReference type="Proteomes" id="UP000727993"/>
    </source>
</evidence>
<dbReference type="Pfam" id="PF01757">
    <property type="entry name" value="Acyl_transf_3"/>
    <property type="match status" value="1"/>
</dbReference>
<comment type="caution">
    <text evidence="4">The sequence shown here is derived from an EMBL/GenBank/DDBJ whole genome shotgun (WGS) entry which is preliminary data.</text>
</comment>
<evidence type="ECO:0000313" key="4">
    <source>
        <dbReference type="EMBL" id="MBK9296673.1"/>
    </source>
</evidence>
<evidence type="ECO:0000259" key="3">
    <source>
        <dbReference type="Pfam" id="PF01757"/>
    </source>
</evidence>
<protein>
    <submittedName>
        <fullName evidence="4">Acyltransferase</fullName>
    </submittedName>
</protein>
<feature type="transmembrane region" description="Helical" evidence="2">
    <location>
        <begin position="283"/>
        <end position="302"/>
    </location>
</feature>
<dbReference type="InterPro" id="IPR002656">
    <property type="entry name" value="Acyl_transf_3_dom"/>
</dbReference>
<keyword evidence="2" id="KW-0812">Transmembrane</keyword>
<keyword evidence="4" id="KW-0808">Transferase</keyword>
<accession>A0A936NAJ5</accession>
<feature type="transmembrane region" description="Helical" evidence="2">
    <location>
        <begin position="241"/>
        <end position="263"/>
    </location>
</feature>
<reference evidence="4 5" key="1">
    <citation type="submission" date="2020-10" db="EMBL/GenBank/DDBJ databases">
        <title>Connecting structure to function with the recovery of over 1000 high-quality activated sludge metagenome-assembled genomes encoding full-length rRNA genes using long-read sequencing.</title>
        <authorList>
            <person name="Singleton C.M."/>
            <person name="Petriglieri F."/>
            <person name="Kristensen J.M."/>
            <person name="Kirkegaard R.H."/>
            <person name="Michaelsen T.Y."/>
            <person name="Andersen M.H."/>
            <person name="Karst S.M."/>
            <person name="Dueholm M.S."/>
            <person name="Nielsen P.H."/>
            <person name="Albertsen M."/>
        </authorList>
    </citation>
    <scope>NUCLEOTIDE SEQUENCE [LARGE SCALE GENOMIC DNA]</scope>
    <source>
        <strain evidence="4">Lyne_18-Q3-R50-59_MAXAC.006</strain>
    </source>
</reference>
<gene>
    <name evidence="4" type="ORF">IPN02_07490</name>
</gene>
<organism evidence="4 5">
    <name type="scientific">Candidatus Neomicrothrix subdominans</name>
    <dbReference type="NCBI Taxonomy" id="2954438"/>
    <lineage>
        <taxon>Bacteria</taxon>
        <taxon>Bacillati</taxon>
        <taxon>Actinomycetota</taxon>
        <taxon>Acidimicrobiia</taxon>
        <taxon>Acidimicrobiales</taxon>
        <taxon>Microthrixaceae</taxon>
        <taxon>Candidatus Neomicrothrix</taxon>
    </lineage>
</organism>
<feature type="compositionally biased region" description="Polar residues" evidence="1">
    <location>
        <begin position="1"/>
        <end position="19"/>
    </location>
</feature>
<dbReference type="GO" id="GO:0016747">
    <property type="term" value="F:acyltransferase activity, transferring groups other than amino-acyl groups"/>
    <property type="evidence" value="ECO:0007669"/>
    <property type="project" value="InterPro"/>
</dbReference>
<evidence type="ECO:0000256" key="2">
    <source>
        <dbReference type="SAM" id="Phobius"/>
    </source>
</evidence>
<dbReference type="Proteomes" id="UP000727993">
    <property type="component" value="Unassembled WGS sequence"/>
</dbReference>
<feature type="transmembrane region" description="Helical" evidence="2">
    <location>
        <begin position="127"/>
        <end position="144"/>
    </location>
</feature>
<keyword evidence="2" id="KW-1133">Transmembrane helix</keyword>
<feature type="transmembrane region" description="Helical" evidence="2">
    <location>
        <begin position="185"/>
        <end position="203"/>
    </location>
</feature>
<evidence type="ECO:0000256" key="1">
    <source>
        <dbReference type="SAM" id="MobiDB-lite"/>
    </source>
</evidence>
<feature type="transmembrane region" description="Helical" evidence="2">
    <location>
        <begin position="314"/>
        <end position="340"/>
    </location>
</feature>
<keyword evidence="4" id="KW-0012">Acyltransferase</keyword>
<feature type="transmembrane region" description="Helical" evidence="2">
    <location>
        <begin position="360"/>
        <end position="378"/>
    </location>
</feature>
<dbReference type="EMBL" id="JADJZA010000004">
    <property type="protein sequence ID" value="MBK9296673.1"/>
    <property type="molecule type" value="Genomic_DNA"/>
</dbReference>
<name>A0A936NAJ5_9ACTN</name>
<feature type="transmembrane region" description="Helical" evidence="2">
    <location>
        <begin position="209"/>
        <end position="229"/>
    </location>
</feature>
<feature type="transmembrane region" description="Helical" evidence="2">
    <location>
        <begin position="41"/>
        <end position="58"/>
    </location>
</feature>
<proteinExistence type="predicted"/>
<sequence length="387" mass="41589">MATIRTHPTVQTERTSQASGLDALVDHTPPDRDRAIDAMRAIAIAVVVVWHTVMSLTYRKASGTFSMPNPLDEIPLGWAATWVLQVMPMFFIVGGFANARSWDSSRRRGDGAGHFVRTRIVRLARPVAYFLAAWLVVDAVSFALDPTRVSAFRWAFIAFVPLWFVGMYGLVCAAAPLMLGLHRRFGIGVVVGLLGVIAALEALRLGGDLAWVGVVTTPLVWLFVHQLGVLYAHSDLSSDRVCAAAVTVLGLVLIVLAVVFGPYDASMVATRGGSSNLLPTTAAIAFTAVFQLGLLGLVAPGLRRLAALRSVWKAVVTVNAFAMTILCWHMTGHLIALLAYERLGGTLAQQATAAWWATRPAWLLASLATTAAVTALFGRFELAARTS</sequence>